<feature type="region of interest" description="Disordered" evidence="11">
    <location>
        <begin position="377"/>
        <end position="397"/>
    </location>
</feature>
<organism evidence="14 15">
    <name type="scientific">Mixta gaviniae</name>
    <dbReference type="NCBI Taxonomy" id="665914"/>
    <lineage>
        <taxon>Bacteria</taxon>
        <taxon>Pseudomonadati</taxon>
        <taxon>Pseudomonadota</taxon>
        <taxon>Gammaproteobacteria</taxon>
        <taxon>Enterobacterales</taxon>
        <taxon>Erwiniaceae</taxon>
        <taxon>Mixta</taxon>
    </lineage>
</organism>
<feature type="domain" description="Cytochrome c" evidence="13">
    <location>
        <begin position="283"/>
        <end position="372"/>
    </location>
</feature>
<feature type="domain" description="Cytochrome c" evidence="13">
    <location>
        <begin position="19"/>
        <end position="122"/>
    </location>
</feature>
<dbReference type="GO" id="GO:0009055">
    <property type="term" value="F:electron transfer activity"/>
    <property type="evidence" value="ECO:0007669"/>
    <property type="project" value="InterPro"/>
</dbReference>
<dbReference type="PIRSF" id="PIRSF000018">
    <property type="entry name" value="Mb_ADH_cyt_c"/>
    <property type="match status" value="1"/>
</dbReference>
<reference evidence="14 15" key="1">
    <citation type="submission" date="2018-01" db="EMBL/GenBank/DDBJ databases">
        <title>Complete and assembled Genome of Pantoea gaviniae DSM22758T.</title>
        <authorList>
            <person name="Stevens M.J.A."/>
            <person name="Zurfluh K."/>
            <person name="Stephan R."/>
        </authorList>
    </citation>
    <scope>NUCLEOTIDE SEQUENCE [LARGE SCALE GENOMIC DNA]</scope>
    <source>
        <strain evidence="14 15">DSM 22758</strain>
    </source>
</reference>
<feature type="domain" description="Cytochrome c" evidence="13">
    <location>
        <begin position="165"/>
        <end position="270"/>
    </location>
</feature>
<protein>
    <submittedName>
        <fullName evidence="14">Alcohol dehydrogenase</fullName>
    </submittedName>
</protein>
<feature type="binding site" description="covalent" evidence="9">
    <location>
        <position position="296"/>
    </location>
    <ligand>
        <name>heme c</name>
        <dbReference type="ChEBI" id="CHEBI:61717"/>
        <label>3</label>
    </ligand>
</feature>
<sequence>MKLHLTALTLLLALSGGAQAMSHGEYIARAADCAACHTAENGAPLAGGLKFATPVGDIYATNITPDAQQGIGSYSFADFERAMRQGVAKDGHHLYPAMPYTAYAKMSEADLRALYDYLMHEVTPQPVANRDADIPWPLSMRWPLALWNRLFHQEARWRPQPQQSAQLNRGAYLVEGPGHCGSCHTPRGWAMQEQALDNRDARYLSGAELDGWYAPSLRGLPPEETVALLRSGRSAHAAVAGPMGEVVRHSTQYLTDDDRQAIAAWLHSLPANTSSAAAMPTAGAMQAGQQTYAMYCATCHGGDGEGVPGVIPRLAGNGALRAENPLTALRVVLEGAQTPTTDHDIAQTMPGYGWTLSDRQAADLMSYLRGSWGNQAAPVSEQQVRDARALSDKAEQR</sequence>
<evidence type="ECO:0000256" key="5">
    <source>
        <dbReference type="ARBA" id="ARBA00022729"/>
    </source>
</evidence>
<evidence type="ECO:0000256" key="12">
    <source>
        <dbReference type="SAM" id="SignalP"/>
    </source>
</evidence>
<dbReference type="InterPro" id="IPR009056">
    <property type="entry name" value="Cyt_c-like_dom"/>
</dbReference>
<feature type="compositionally biased region" description="Basic and acidic residues" evidence="11">
    <location>
        <begin position="383"/>
        <end position="397"/>
    </location>
</feature>
<dbReference type="AlphaFoldDB" id="A0A2L0IFA3"/>
<dbReference type="SUPFAM" id="SSF46626">
    <property type="entry name" value="Cytochrome c"/>
    <property type="match status" value="3"/>
</dbReference>
<keyword evidence="2" id="KW-1003">Cell membrane</keyword>
<keyword evidence="6" id="KW-0677">Repeat</keyword>
<dbReference type="GO" id="GO:0005506">
    <property type="term" value="F:iron ion binding"/>
    <property type="evidence" value="ECO:0007669"/>
    <property type="project" value="InterPro"/>
</dbReference>
<feature type="binding site" description="covalent" evidence="9">
    <location>
        <position position="36"/>
    </location>
    <ligand>
        <name>heme c</name>
        <dbReference type="ChEBI" id="CHEBI:61717"/>
        <label>1</label>
    </ligand>
</feature>
<feature type="binding site" description="axial binding residue" evidence="10">
    <location>
        <position position="37"/>
    </location>
    <ligand>
        <name>heme c</name>
        <dbReference type="ChEBI" id="CHEBI:61717"/>
        <label>1</label>
    </ligand>
    <ligandPart>
        <name>Fe</name>
        <dbReference type="ChEBI" id="CHEBI:18248"/>
    </ligandPart>
</feature>
<feature type="binding site" description="covalent" evidence="9">
    <location>
        <position position="183"/>
    </location>
    <ligand>
        <name>heme c</name>
        <dbReference type="ChEBI" id="CHEBI:61717"/>
        <label>2</label>
    </ligand>
</feature>
<dbReference type="KEGG" id="pgz:C2E15_08830"/>
<evidence type="ECO:0000256" key="1">
    <source>
        <dbReference type="ARBA" id="ARBA00004236"/>
    </source>
</evidence>
<feature type="binding site" description="covalent" evidence="9">
    <location>
        <position position="180"/>
    </location>
    <ligand>
        <name>heme c</name>
        <dbReference type="ChEBI" id="CHEBI:61717"/>
        <label>2</label>
    </ligand>
</feature>
<evidence type="ECO:0000256" key="8">
    <source>
        <dbReference type="ARBA" id="ARBA00023136"/>
    </source>
</evidence>
<evidence type="ECO:0000259" key="13">
    <source>
        <dbReference type="PROSITE" id="PS51007"/>
    </source>
</evidence>
<dbReference type="PANTHER" id="PTHR35008:SF8">
    <property type="entry name" value="ALCOHOL DEHYDROGENASE CYTOCHROME C SUBUNIT"/>
    <property type="match status" value="1"/>
</dbReference>
<evidence type="ECO:0000256" key="7">
    <source>
        <dbReference type="ARBA" id="ARBA00023004"/>
    </source>
</evidence>
<evidence type="ECO:0000313" key="15">
    <source>
        <dbReference type="Proteomes" id="UP000238365"/>
    </source>
</evidence>
<evidence type="ECO:0000256" key="6">
    <source>
        <dbReference type="ARBA" id="ARBA00022737"/>
    </source>
</evidence>
<dbReference type="GO" id="GO:0005886">
    <property type="term" value="C:plasma membrane"/>
    <property type="evidence" value="ECO:0007669"/>
    <property type="project" value="UniProtKB-SubCell"/>
</dbReference>
<evidence type="ECO:0000256" key="9">
    <source>
        <dbReference type="PIRSR" id="PIRSR000018-50"/>
    </source>
</evidence>
<feature type="binding site" description="covalent" evidence="9">
    <location>
        <position position="299"/>
    </location>
    <ligand>
        <name>heme c</name>
        <dbReference type="ChEBI" id="CHEBI:61717"/>
        <label>3</label>
    </ligand>
</feature>
<feature type="binding site" description="axial binding residue" evidence="10">
    <location>
        <position position="184"/>
    </location>
    <ligand>
        <name>heme c</name>
        <dbReference type="ChEBI" id="CHEBI:61717"/>
        <label>2</label>
    </ligand>
    <ligandPart>
        <name>Fe</name>
        <dbReference type="ChEBI" id="CHEBI:18248"/>
    </ligandPart>
</feature>
<evidence type="ECO:0000313" key="14">
    <source>
        <dbReference type="EMBL" id="AUX93170.1"/>
    </source>
</evidence>
<accession>A0A2L0IFA3</accession>
<dbReference type="Pfam" id="PF00034">
    <property type="entry name" value="Cytochrom_C"/>
    <property type="match status" value="2"/>
</dbReference>
<keyword evidence="8" id="KW-0472">Membrane</keyword>
<name>A0A2L0IFA3_9GAMM</name>
<dbReference type="PANTHER" id="PTHR35008">
    <property type="entry name" value="BLL4482 PROTEIN-RELATED"/>
    <property type="match status" value="1"/>
</dbReference>
<proteinExistence type="predicted"/>
<dbReference type="RefSeq" id="WP_104957034.1">
    <property type="nucleotide sequence ID" value="NZ_CP026377.1"/>
</dbReference>
<evidence type="ECO:0000256" key="11">
    <source>
        <dbReference type="SAM" id="MobiDB-lite"/>
    </source>
</evidence>
<keyword evidence="5 12" id="KW-0732">Signal</keyword>
<dbReference type="InterPro" id="IPR014353">
    <property type="entry name" value="Membr-bd_ADH_cyt_c"/>
</dbReference>
<dbReference type="GO" id="GO:0016614">
    <property type="term" value="F:oxidoreductase activity, acting on CH-OH group of donors"/>
    <property type="evidence" value="ECO:0007669"/>
    <property type="project" value="InterPro"/>
</dbReference>
<keyword evidence="7 10" id="KW-0408">Iron</keyword>
<feature type="signal peptide" evidence="12">
    <location>
        <begin position="1"/>
        <end position="20"/>
    </location>
</feature>
<dbReference type="InterPro" id="IPR036909">
    <property type="entry name" value="Cyt_c-like_dom_sf"/>
</dbReference>
<evidence type="ECO:0000256" key="3">
    <source>
        <dbReference type="ARBA" id="ARBA00022617"/>
    </source>
</evidence>
<dbReference type="EMBL" id="CP026377">
    <property type="protein sequence ID" value="AUX93170.1"/>
    <property type="molecule type" value="Genomic_DNA"/>
</dbReference>
<keyword evidence="4 10" id="KW-0479">Metal-binding</keyword>
<dbReference type="Gene3D" id="1.10.760.10">
    <property type="entry name" value="Cytochrome c-like domain"/>
    <property type="match status" value="3"/>
</dbReference>
<evidence type="ECO:0000256" key="10">
    <source>
        <dbReference type="PIRSR" id="PIRSR000018-51"/>
    </source>
</evidence>
<keyword evidence="3 9" id="KW-0349">Heme</keyword>
<dbReference type="PROSITE" id="PS51007">
    <property type="entry name" value="CYTC"/>
    <property type="match status" value="3"/>
</dbReference>
<gene>
    <name evidence="14" type="ORF">C2E15_08830</name>
</gene>
<keyword evidence="15" id="KW-1185">Reference proteome</keyword>
<dbReference type="Proteomes" id="UP000238365">
    <property type="component" value="Chromosome"/>
</dbReference>
<comment type="subcellular location">
    <subcellularLocation>
        <location evidence="1">Cell membrane</location>
    </subcellularLocation>
</comment>
<dbReference type="InterPro" id="IPR051459">
    <property type="entry name" value="Cytochrome_c-type_DH"/>
</dbReference>
<feature type="binding site" description="covalent" evidence="9">
    <location>
        <position position="33"/>
    </location>
    <ligand>
        <name>heme c</name>
        <dbReference type="ChEBI" id="CHEBI:61717"/>
        <label>1</label>
    </ligand>
</feature>
<feature type="chain" id="PRO_5014701231" evidence="12">
    <location>
        <begin position="21"/>
        <end position="397"/>
    </location>
</feature>
<comment type="cofactor">
    <cofactor evidence="9">
        <name>heme c</name>
        <dbReference type="ChEBI" id="CHEBI:61717"/>
    </cofactor>
    <text evidence="9">Binds 3 heme c groups covalently per subunit.</text>
</comment>
<evidence type="ECO:0000256" key="4">
    <source>
        <dbReference type="ARBA" id="ARBA00022723"/>
    </source>
</evidence>
<dbReference type="GO" id="GO:0020037">
    <property type="term" value="F:heme binding"/>
    <property type="evidence" value="ECO:0007669"/>
    <property type="project" value="InterPro"/>
</dbReference>
<feature type="binding site" description="axial binding residue" evidence="10">
    <location>
        <position position="300"/>
    </location>
    <ligand>
        <name>heme c</name>
        <dbReference type="ChEBI" id="CHEBI:61717"/>
        <label>3</label>
    </ligand>
    <ligandPart>
        <name>Fe</name>
        <dbReference type="ChEBI" id="CHEBI:18248"/>
    </ligandPart>
</feature>
<evidence type="ECO:0000256" key="2">
    <source>
        <dbReference type="ARBA" id="ARBA00022475"/>
    </source>
</evidence>